<dbReference type="InterPro" id="IPR005116">
    <property type="entry name" value="Transp-assoc_OB_typ1"/>
</dbReference>
<organism evidence="6 7">
    <name type="scientific">Roseateles agri</name>
    <dbReference type="NCBI Taxonomy" id="3098619"/>
    <lineage>
        <taxon>Bacteria</taxon>
        <taxon>Pseudomonadati</taxon>
        <taxon>Pseudomonadota</taxon>
        <taxon>Betaproteobacteria</taxon>
        <taxon>Burkholderiales</taxon>
        <taxon>Sphaerotilaceae</taxon>
        <taxon>Roseateles</taxon>
    </lineage>
</organism>
<dbReference type="InterPro" id="IPR003593">
    <property type="entry name" value="AAA+_ATPase"/>
</dbReference>
<dbReference type="InterPro" id="IPR015855">
    <property type="entry name" value="ABC_transpr_MalK-like"/>
</dbReference>
<dbReference type="CDD" id="cd03301">
    <property type="entry name" value="ABC_MalK_N"/>
    <property type="match status" value="1"/>
</dbReference>
<dbReference type="Gene3D" id="2.40.50.140">
    <property type="entry name" value="Nucleic acid-binding proteins"/>
    <property type="match status" value="1"/>
</dbReference>
<dbReference type="Pfam" id="PF00005">
    <property type="entry name" value="ABC_tran"/>
    <property type="match status" value="1"/>
</dbReference>
<evidence type="ECO:0000256" key="1">
    <source>
        <dbReference type="ARBA" id="ARBA00022448"/>
    </source>
</evidence>
<dbReference type="SMART" id="SM00382">
    <property type="entry name" value="AAA"/>
    <property type="match status" value="1"/>
</dbReference>
<dbReference type="SUPFAM" id="SSF52540">
    <property type="entry name" value="P-loop containing nucleoside triphosphate hydrolases"/>
    <property type="match status" value="1"/>
</dbReference>
<name>A0ABU5DQQ4_9BURK</name>
<proteinExistence type="predicted"/>
<keyword evidence="2" id="KW-1003">Cell membrane</keyword>
<dbReference type="GO" id="GO:0005524">
    <property type="term" value="F:ATP binding"/>
    <property type="evidence" value="ECO:0007669"/>
    <property type="project" value="UniProtKB-KW"/>
</dbReference>
<keyword evidence="7" id="KW-1185">Reference proteome</keyword>
<dbReference type="SUPFAM" id="SSF50331">
    <property type="entry name" value="MOP-like"/>
    <property type="match status" value="1"/>
</dbReference>
<dbReference type="PROSITE" id="PS50893">
    <property type="entry name" value="ABC_TRANSPORTER_2"/>
    <property type="match status" value="1"/>
</dbReference>
<dbReference type="Gene3D" id="2.40.50.100">
    <property type="match status" value="1"/>
</dbReference>
<dbReference type="Pfam" id="PF03459">
    <property type="entry name" value="TOBE"/>
    <property type="match status" value="1"/>
</dbReference>
<dbReference type="EMBL" id="JAXCLA010000011">
    <property type="protein sequence ID" value="MDY0748657.1"/>
    <property type="molecule type" value="Genomic_DNA"/>
</dbReference>
<evidence type="ECO:0000256" key="3">
    <source>
        <dbReference type="ARBA" id="ARBA00022741"/>
    </source>
</evidence>
<dbReference type="PANTHER" id="PTHR43875:SF14">
    <property type="entry name" value="ABC TRANSPORTER ATP-BINDING PROTEIN"/>
    <property type="match status" value="1"/>
</dbReference>
<dbReference type="InterPro" id="IPR012340">
    <property type="entry name" value="NA-bd_OB-fold"/>
</dbReference>
<keyword evidence="3" id="KW-0547">Nucleotide-binding</keyword>
<dbReference type="InterPro" id="IPR003439">
    <property type="entry name" value="ABC_transporter-like_ATP-bd"/>
</dbReference>
<dbReference type="NCBIfam" id="NF008653">
    <property type="entry name" value="PRK11650.1"/>
    <property type="match status" value="1"/>
</dbReference>
<evidence type="ECO:0000313" key="6">
    <source>
        <dbReference type="EMBL" id="MDY0748657.1"/>
    </source>
</evidence>
<feature type="domain" description="ABC transporter" evidence="5">
    <location>
        <begin position="4"/>
        <end position="234"/>
    </location>
</feature>
<dbReference type="InterPro" id="IPR040582">
    <property type="entry name" value="OB_MalK-like"/>
</dbReference>
<sequence>MASLELTNVKKSFGAVHVLHDISIALADGEFLVLVGPSGCGKSTLMNIIAGLEEPTGGSVRLMGRDITEVPTADRNISMVFQSYALYPNMTVAKNIEFPLEMRKVDKAQRAERVQSVAKLLQIEHLLDRKPRQLSGGQRQRVAIGRALAREPQLYLFDEPLSNLDAQLRVDMRTEIKKLHQRLKATIVYVTHDQIEAMTLASRIAVMKAGVLQQLGTPQEVYNRPANCFVAGFMGSPRMNLVKARLLRDVEGGFTLRIGEKAAKGAEGATLALPAQAVVPALAAYADRDVIAGIRPEAVSLADAGSVAGPLQSLIEAQVEVIEPTGADTLVLVDLGGHEFTVRLDPEAALSPGQRARFVVDLAKLVCFDPQTEALIA</sequence>
<evidence type="ECO:0000256" key="2">
    <source>
        <dbReference type="ARBA" id="ARBA00022475"/>
    </source>
</evidence>
<protein>
    <submittedName>
        <fullName evidence="6">ABC transporter ATP-binding protein</fullName>
    </submittedName>
</protein>
<evidence type="ECO:0000256" key="4">
    <source>
        <dbReference type="ARBA" id="ARBA00022840"/>
    </source>
</evidence>
<gene>
    <name evidence="6" type="ORF">SNE35_29435</name>
</gene>
<dbReference type="PANTHER" id="PTHR43875">
    <property type="entry name" value="MALTODEXTRIN IMPORT ATP-BINDING PROTEIN MSMX"/>
    <property type="match status" value="1"/>
</dbReference>
<dbReference type="Gene3D" id="3.40.50.300">
    <property type="entry name" value="P-loop containing nucleotide triphosphate hydrolases"/>
    <property type="match status" value="1"/>
</dbReference>
<evidence type="ECO:0000259" key="5">
    <source>
        <dbReference type="PROSITE" id="PS50893"/>
    </source>
</evidence>
<evidence type="ECO:0000313" key="7">
    <source>
        <dbReference type="Proteomes" id="UP001285263"/>
    </source>
</evidence>
<keyword evidence="1" id="KW-0813">Transport</keyword>
<dbReference type="Pfam" id="PF17912">
    <property type="entry name" value="OB_MalK"/>
    <property type="match status" value="1"/>
</dbReference>
<dbReference type="InterPro" id="IPR017871">
    <property type="entry name" value="ABC_transporter-like_CS"/>
</dbReference>
<dbReference type="Proteomes" id="UP001285263">
    <property type="component" value="Unassembled WGS sequence"/>
</dbReference>
<keyword evidence="4 6" id="KW-0067">ATP-binding</keyword>
<dbReference type="RefSeq" id="WP_320426625.1">
    <property type="nucleotide sequence ID" value="NZ_JAXCLA010000011.1"/>
</dbReference>
<keyword evidence="2" id="KW-0472">Membrane</keyword>
<dbReference type="InterPro" id="IPR047641">
    <property type="entry name" value="ABC_transpr_MalK/UgpC-like"/>
</dbReference>
<dbReference type="InterPro" id="IPR008995">
    <property type="entry name" value="Mo/tungstate-bd_C_term_dom"/>
</dbReference>
<comment type="caution">
    <text evidence="6">The sequence shown here is derived from an EMBL/GenBank/DDBJ whole genome shotgun (WGS) entry which is preliminary data.</text>
</comment>
<reference evidence="6 7" key="1">
    <citation type="submission" date="2023-11" db="EMBL/GenBank/DDBJ databases">
        <title>Paucibacter sp. nov., isolated from fresh soil in Korea.</title>
        <authorList>
            <person name="Le N.T.T."/>
        </authorList>
    </citation>
    <scope>NUCLEOTIDE SEQUENCE [LARGE SCALE GENOMIC DNA]</scope>
    <source>
        <strain evidence="6 7">R3-3</strain>
    </source>
</reference>
<accession>A0ABU5DQQ4</accession>
<dbReference type="PROSITE" id="PS00211">
    <property type="entry name" value="ABC_TRANSPORTER_1"/>
    <property type="match status" value="1"/>
</dbReference>
<dbReference type="InterPro" id="IPR027417">
    <property type="entry name" value="P-loop_NTPase"/>
</dbReference>